<dbReference type="PROSITE" id="PS51257">
    <property type="entry name" value="PROKAR_LIPOPROTEIN"/>
    <property type="match status" value="1"/>
</dbReference>
<dbReference type="GO" id="GO:0009253">
    <property type="term" value="P:peptidoglycan catabolic process"/>
    <property type="evidence" value="ECO:0007669"/>
    <property type="project" value="InterPro"/>
</dbReference>
<dbReference type="PANTHER" id="PTHR34135">
    <property type="entry name" value="LYSOZYME"/>
    <property type="match status" value="1"/>
</dbReference>
<name>A0A2W2AT27_9HYPH</name>
<evidence type="ECO:0000313" key="5">
    <source>
        <dbReference type="EMBL" id="PZF76802.1"/>
    </source>
</evidence>
<dbReference type="Gene3D" id="3.20.20.80">
    <property type="entry name" value="Glycosidases"/>
    <property type="match status" value="1"/>
</dbReference>
<dbReference type="SUPFAM" id="SSF51445">
    <property type="entry name" value="(Trans)glycosidases"/>
    <property type="match status" value="1"/>
</dbReference>
<feature type="signal peptide" evidence="4">
    <location>
        <begin position="1"/>
        <end position="23"/>
    </location>
</feature>
<protein>
    <submittedName>
        <fullName evidence="5">Glycoside hydrolase</fullName>
    </submittedName>
</protein>
<reference evidence="6" key="1">
    <citation type="submission" date="2018-06" db="EMBL/GenBank/DDBJ databases">
        <title>Aestuariibacter litoralis strain KCTC 52945T.</title>
        <authorList>
            <person name="Li X."/>
            <person name="Salam N."/>
            <person name="Li J.-L."/>
            <person name="Chen Y.-M."/>
            <person name="Yang Z.-W."/>
            <person name="Zhang L.-Y."/>
            <person name="Han M.-X."/>
            <person name="Xiao M."/>
            <person name="Li W.-J."/>
        </authorList>
    </citation>
    <scope>NUCLEOTIDE SEQUENCE [LARGE SCALE GENOMIC DNA]</scope>
    <source>
        <strain evidence="6">KCTC 52945</strain>
    </source>
</reference>
<evidence type="ECO:0000313" key="6">
    <source>
        <dbReference type="Proteomes" id="UP000248795"/>
    </source>
</evidence>
<dbReference type="Pfam" id="PF01183">
    <property type="entry name" value="Glyco_hydro_25"/>
    <property type="match status" value="1"/>
</dbReference>
<keyword evidence="3" id="KW-0326">Glycosidase</keyword>
<dbReference type="EMBL" id="QKVK01000004">
    <property type="protein sequence ID" value="PZF76802.1"/>
    <property type="molecule type" value="Genomic_DNA"/>
</dbReference>
<dbReference type="Proteomes" id="UP000248795">
    <property type="component" value="Unassembled WGS sequence"/>
</dbReference>
<dbReference type="GO" id="GO:0016998">
    <property type="term" value="P:cell wall macromolecule catabolic process"/>
    <property type="evidence" value="ECO:0007669"/>
    <property type="project" value="InterPro"/>
</dbReference>
<feature type="chain" id="PRO_5015864626" evidence="4">
    <location>
        <begin position="24"/>
        <end position="267"/>
    </location>
</feature>
<proteinExistence type="inferred from homology"/>
<organism evidence="5 6">
    <name type="scientific">Aestuariivirga litoralis</name>
    <dbReference type="NCBI Taxonomy" id="2650924"/>
    <lineage>
        <taxon>Bacteria</taxon>
        <taxon>Pseudomonadati</taxon>
        <taxon>Pseudomonadota</taxon>
        <taxon>Alphaproteobacteria</taxon>
        <taxon>Hyphomicrobiales</taxon>
        <taxon>Aestuariivirgaceae</taxon>
        <taxon>Aestuariivirga</taxon>
    </lineage>
</organism>
<evidence type="ECO:0000256" key="1">
    <source>
        <dbReference type="ARBA" id="ARBA00010646"/>
    </source>
</evidence>
<dbReference type="InterPro" id="IPR017853">
    <property type="entry name" value="GH"/>
</dbReference>
<dbReference type="SMART" id="SM00641">
    <property type="entry name" value="Glyco_25"/>
    <property type="match status" value="1"/>
</dbReference>
<dbReference type="GO" id="GO:0016052">
    <property type="term" value="P:carbohydrate catabolic process"/>
    <property type="evidence" value="ECO:0007669"/>
    <property type="project" value="TreeGrafter"/>
</dbReference>
<evidence type="ECO:0000256" key="4">
    <source>
        <dbReference type="SAM" id="SignalP"/>
    </source>
</evidence>
<comment type="caution">
    <text evidence="5">The sequence shown here is derived from an EMBL/GenBank/DDBJ whole genome shotgun (WGS) entry which is preliminary data.</text>
</comment>
<keyword evidence="6" id="KW-1185">Reference proteome</keyword>
<dbReference type="PROSITE" id="PS51904">
    <property type="entry name" value="GLYCOSYL_HYDROL_F25_2"/>
    <property type="match status" value="1"/>
</dbReference>
<evidence type="ECO:0000256" key="2">
    <source>
        <dbReference type="ARBA" id="ARBA00022801"/>
    </source>
</evidence>
<keyword evidence="4" id="KW-0732">Signal</keyword>
<sequence length="267" mass="29373">MQRDRNRIAVLALAAVVACFAGAAALAGGLSDRKPHDGVAAAHGMPVQGIDVSYFQGDINWKKVDAAGIRFAYIKATEGADRLDPKFHDNWRGARKAGIVRGAYHVMYWCSPARDQAAWFAAQVPADRGTLPPVLDVEWNGHSKTCPHQIARKEALAKMKVMLAAMEAHSGKRPIIYTDPKFHRDVLQGAFTDYQFWLRSTAAKPAAKYPGRDWSFWQFTTTGRVPGVTGPVDRNSYNGTPAQWARVVKRLQTEQAATDAVPETVSQ</sequence>
<dbReference type="InterPro" id="IPR018077">
    <property type="entry name" value="Glyco_hydro_fam25_subgr"/>
</dbReference>
<evidence type="ECO:0000256" key="3">
    <source>
        <dbReference type="ARBA" id="ARBA00023295"/>
    </source>
</evidence>
<accession>A0A2W2AT27</accession>
<dbReference type="CDD" id="cd06413">
    <property type="entry name" value="GH25_muramidase_1"/>
    <property type="match status" value="1"/>
</dbReference>
<comment type="similarity">
    <text evidence="1">Belongs to the glycosyl hydrolase 25 family.</text>
</comment>
<dbReference type="AlphaFoldDB" id="A0A2W2AT27"/>
<keyword evidence="2 5" id="KW-0378">Hydrolase</keyword>
<dbReference type="RefSeq" id="WP_111198282.1">
    <property type="nucleotide sequence ID" value="NZ_QKVK01000004.1"/>
</dbReference>
<gene>
    <name evidence="5" type="ORF">DK847_10030</name>
</gene>
<dbReference type="GO" id="GO:0003796">
    <property type="term" value="F:lysozyme activity"/>
    <property type="evidence" value="ECO:0007669"/>
    <property type="project" value="InterPro"/>
</dbReference>
<dbReference type="PANTHER" id="PTHR34135:SF2">
    <property type="entry name" value="LYSOZYME"/>
    <property type="match status" value="1"/>
</dbReference>
<dbReference type="InterPro" id="IPR002053">
    <property type="entry name" value="Glyco_hydro_25"/>
</dbReference>